<name>A0A146ME26_LYGHE</name>
<gene>
    <name evidence="1" type="ORF">g.18645</name>
</gene>
<evidence type="ECO:0000313" key="1">
    <source>
        <dbReference type="EMBL" id="JAQ17974.1"/>
    </source>
</evidence>
<sequence>MSSSSGSMFANPYQASFARTATSLGQQHPPVRGLFAGATGTGQVQMHTRRHAPQYAIPNYFGSVSNVPTHSTFTTNIAATTTNTAMESNNNGNNNNNSNTILNNYSSINSRDAYSNTVNTGMVSKSKNASI</sequence>
<dbReference type="AlphaFoldDB" id="A0A146ME26"/>
<accession>A0A146ME26</accession>
<reference evidence="1" key="1">
    <citation type="journal article" date="2016" name="Gigascience">
        <title>De novo construction of an expanded transcriptome assembly for the western tarnished plant bug, Lygus hesperus.</title>
        <authorList>
            <person name="Tassone E.E."/>
            <person name="Geib S.M."/>
            <person name="Hall B."/>
            <person name="Fabrick J.A."/>
            <person name="Brent C.S."/>
            <person name="Hull J.J."/>
        </authorList>
    </citation>
    <scope>NUCLEOTIDE SEQUENCE</scope>
</reference>
<protein>
    <submittedName>
        <fullName evidence="1">Uncharacterized protein</fullName>
    </submittedName>
</protein>
<organism evidence="1">
    <name type="scientific">Lygus hesperus</name>
    <name type="common">Western plant bug</name>
    <dbReference type="NCBI Taxonomy" id="30085"/>
    <lineage>
        <taxon>Eukaryota</taxon>
        <taxon>Metazoa</taxon>
        <taxon>Ecdysozoa</taxon>
        <taxon>Arthropoda</taxon>
        <taxon>Hexapoda</taxon>
        <taxon>Insecta</taxon>
        <taxon>Pterygota</taxon>
        <taxon>Neoptera</taxon>
        <taxon>Paraneoptera</taxon>
        <taxon>Hemiptera</taxon>
        <taxon>Heteroptera</taxon>
        <taxon>Panheteroptera</taxon>
        <taxon>Cimicomorpha</taxon>
        <taxon>Miridae</taxon>
        <taxon>Mirini</taxon>
        <taxon>Lygus</taxon>
    </lineage>
</organism>
<dbReference type="EMBL" id="GDHC01000655">
    <property type="protein sequence ID" value="JAQ17974.1"/>
    <property type="molecule type" value="Transcribed_RNA"/>
</dbReference>
<proteinExistence type="predicted"/>